<reference evidence="2 3" key="1">
    <citation type="journal article" date="2007" name="Science">
        <title>The Chlamydomonas genome reveals the evolution of key animal and plant functions.</title>
        <authorList>
            <person name="Merchant S.S."/>
            <person name="Prochnik S.E."/>
            <person name="Vallon O."/>
            <person name="Harris E.H."/>
            <person name="Karpowicz S.J."/>
            <person name="Witman G.B."/>
            <person name="Terry A."/>
            <person name="Salamov A."/>
            <person name="Fritz-Laylin L.K."/>
            <person name="Marechal-Drouard L."/>
            <person name="Marshall W.F."/>
            <person name="Qu L.H."/>
            <person name="Nelson D.R."/>
            <person name="Sanderfoot A.A."/>
            <person name="Spalding M.H."/>
            <person name="Kapitonov V.V."/>
            <person name="Ren Q."/>
            <person name="Ferris P."/>
            <person name="Lindquist E."/>
            <person name="Shapiro H."/>
            <person name="Lucas S.M."/>
            <person name="Grimwood J."/>
            <person name="Schmutz J."/>
            <person name="Cardol P."/>
            <person name="Cerutti H."/>
            <person name="Chanfreau G."/>
            <person name="Chen C.L."/>
            <person name="Cognat V."/>
            <person name="Croft M.T."/>
            <person name="Dent R."/>
            <person name="Dutcher S."/>
            <person name="Fernandez E."/>
            <person name="Fukuzawa H."/>
            <person name="Gonzalez-Ballester D."/>
            <person name="Gonzalez-Halphen D."/>
            <person name="Hallmann A."/>
            <person name="Hanikenne M."/>
            <person name="Hippler M."/>
            <person name="Inwood W."/>
            <person name="Jabbari K."/>
            <person name="Kalanon M."/>
            <person name="Kuras R."/>
            <person name="Lefebvre P.A."/>
            <person name="Lemaire S.D."/>
            <person name="Lobanov A.V."/>
            <person name="Lohr M."/>
            <person name="Manuell A."/>
            <person name="Meier I."/>
            <person name="Mets L."/>
            <person name="Mittag M."/>
            <person name="Mittelmeier T."/>
            <person name="Moroney J.V."/>
            <person name="Moseley J."/>
            <person name="Napoli C."/>
            <person name="Nedelcu A.M."/>
            <person name="Niyogi K."/>
            <person name="Novoselov S.V."/>
            <person name="Paulsen I.T."/>
            <person name="Pazour G."/>
            <person name="Purton S."/>
            <person name="Ral J.P."/>
            <person name="Riano-Pachon D.M."/>
            <person name="Riekhof W."/>
            <person name="Rymarquis L."/>
            <person name="Schroda M."/>
            <person name="Stern D."/>
            <person name="Umen J."/>
            <person name="Willows R."/>
            <person name="Wilson N."/>
            <person name="Zimmer S.L."/>
            <person name="Allmer J."/>
            <person name="Balk J."/>
            <person name="Bisova K."/>
            <person name="Chen C.J."/>
            <person name="Elias M."/>
            <person name="Gendler K."/>
            <person name="Hauser C."/>
            <person name="Lamb M.R."/>
            <person name="Ledford H."/>
            <person name="Long J.C."/>
            <person name="Minagawa J."/>
            <person name="Page M.D."/>
            <person name="Pan J."/>
            <person name="Pootakham W."/>
            <person name="Roje S."/>
            <person name="Rose A."/>
            <person name="Stahlberg E."/>
            <person name="Terauchi A.M."/>
            <person name="Yang P."/>
            <person name="Ball S."/>
            <person name="Bowler C."/>
            <person name="Dieckmann C.L."/>
            <person name="Gladyshev V.N."/>
            <person name="Green P."/>
            <person name="Jorgensen R."/>
            <person name="Mayfield S."/>
            <person name="Mueller-Roeber B."/>
            <person name="Rajamani S."/>
            <person name="Sayre R.T."/>
            <person name="Brokstein P."/>
            <person name="Dubchak I."/>
            <person name="Goodstein D."/>
            <person name="Hornick L."/>
            <person name="Huang Y.W."/>
            <person name="Jhaveri J."/>
            <person name="Luo Y."/>
            <person name="Martinez D."/>
            <person name="Ngau W.C."/>
            <person name="Otillar B."/>
            <person name="Poliakov A."/>
            <person name="Porter A."/>
            <person name="Szajkowski L."/>
            <person name="Werner G."/>
            <person name="Zhou K."/>
            <person name="Grigoriev I.V."/>
            <person name="Rokhsar D.S."/>
            <person name="Grossman A.R."/>
        </authorList>
    </citation>
    <scope>NUCLEOTIDE SEQUENCE [LARGE SCALE GENOMIC DNA]</scope>
    <source>
        <strain evidence="3">CC-503</strain>
    </source>
</reference>
<keyword evidence="3" id="KW-1185">Reference proteome</keyword>
<feature type="transmembrane region" description="Helical" evidence="1">
    <location>
        <begin position="1171"/>
        <end position="1188"/>
    </location>
</feature>
<evidence type="ECO:0008006" key="4">
    <source>
        <dbReference type="Google" id="ProtNLM"/>
    </source>
</evidence>
<protein>
    <recommendedName>
        <fullName evidence="4">NEF1-like protein</fullName>
    </recommendedName>
</protein>
<feature type="transmembrane region" description="Helical" evidence="1">
    <location>
        <begin position="1148"/>
        <end position="1165"/>
    </location>
</feature>
<feature type="transmembrane region" description="Helical" evidence="1">
    <location>
        <begin position="48"/>
        <end position="81"/>
    </location>
</feature>
<feature type="transmembrane region" description="Helical" evidence="1">
    <location>
        <begin position="1082"/>
        <end position="1103"/>
    </location>
</feature>
<feature type="transmembrane region" description="Helical" evidence="1">
    <location>
        <begin position="117"/>
        <end position="138"/>
    </location>
</feature>
<gene>
    <name evidence="2" type="ORF">CHLRE_01g018050v5</name>
</gene>
<organism evidence="2 3">
    <name type="scientific">Chlamydomonas reinhardtii</name>
    <name type="common">Chlamydomonas smithii</name>
    <dbReference type="NCBI Taxonomy" id="3055"/>
    <lineage>
        <taxon>Eukaryota</taxon>
        <taxon>Viridiplantae</taxon>
        <taxon>Chlorophyta</taxon>
        <taxon>core chlorophytes</taxon>
        <taxon>Chlorophyceae</taxon>
        <taxon>CS clade</taxon>
        <taxon>Chlamydomonadales</taxon>
        <taxon>Chlamydomonadaceae</taxon>
        <taxon>Chlamydomonas</taxon>
    </lineage>
</organism>
<sequence>MAAASYYSMPAGNVAPVPAPAFSFNPGTGARSSTTRFTPADFKYNGRVAAALLPCLLTVAAVGGASVLACLTVGAMVVYLMDALQYREGAFTCAWLTLAATNVSFTVALLATSDAPVGLQVFMLFSTIALTVLTGMWASLQFKWLQMQYPAAAIYFERCVLTASLPLAAVMHSLGLATFVPYSDVPYYLAVLLTGLYYLLGRPLISSFYNVKAGPAGLGGGPAVGPEAVVQTRGDGLLMAALVALLPAVTYAAVHWVVLSLHVHVYSMLLLSGGMPLLLTLLPGGMWWLEPAPASPVNAGSGAFGAPTSISCLPYISITPSSSLAGFLRKTLLAVALLVALVGFEGRVVFHGFGQYIQLPPPWNWVAVTFALFGCAVVGLMHVTGALGGSVDVTVAGSFLLLCTTAGALAAGIPFHWLPAPLLAACGLSLFYESRSLREYMVFVVGAFLTGLWFMRQHFWFLDILVSGMRLHTLCKLAVAALVPALTVPGLVVARANAHVIGGLLVAQAVLISLMEEKLYAAGHEEGAPEPMYPGWLVLATTLVGLAAARLLTGQGRLTPLASWLLHSLYAAKASMLVIPEAQLVLPAALLLAATIAPYFFHGSSWLHNTPAGAAGAGALLAVASVPAGPPGSPVPPASAPSRPRRLRLAPWQGLAHVLSVAVCVALARFAVFDVVQFLISARPTEGLLLGCLALTLAGCLVPLVTHCYAGQGVLARWAVGLALIGMLLVLMEPPLPLAGGARCPPMPLSLSLCPRLWDERHVPMHSAEDVEIWGRGLSRREHWPRWLLIAAVVAGMATTGGGNPGAMVPQRSPSRAGVSGRLAFGAVAGLLVGGYTALELLPDQIPLQLLVTAATVVAVIFVVLLSLPKAGGPVALPALGILWGTCSGLALLLHAELPVSADRANSRLFPDSKVQVEREIYRATKASLLAVVASHALLMAFALKLKMTSALRRRAAAMHGRDNANGGGSANASFGISPSDLLCGVVPSSVFANYCAMLKLEGAGALALQRLAAEGLAWVPTLGNLLTLTAVALGVALNGFLNGGVGAPEGIFMLAPILLLLSQDPLILPGLTERQRYCPPFLAVSAYLLGSGVLVAVGDVLTPSGAVAASGLPPALYLAKDLGLAALAVPHHVVFLIYLWTLRPKPWGLPLLLMAPVCLLPLAMADVPALRFFGAAGALAAVMQYFSMKHVRHVGMKVI</sequence>
<feature type="transmembrane region" description="Helical" evidence="1">
    <location>
        <begin position="823"/>
        <end position="842"/>
    </location>
</feature>
<feature type="transmembrane region" description="Helical" evidence="1">
    <location>
        <begin position="655"/>
        <end position="676"/>
    </location>
</feature>
<dbReference type="OrthoDB" id="10046650at2759"/>
<feature type="transmembrane region" description="Helical" evidence="1">
    <location>
        <begin position="584"/>
        <end position="601"/>
    </location>
</feature>
<dbReference type="STRING" id="3055.A0A2K3E5V4"/>
<feature type="transmembrane region" description="Helical" evidence="1">
    <location>
        <begin position="437"/>
        <end position="454"/>
    </location>
</feature>
<feature type="transmembrane region" description="Helical" evidence="1">
    <location>
        <begin position="714"/>
        <end position="732"/>
    </location>
</feature>
<feature type="transmembrane region" description="Helical" evidence="1">
    <location>
        <begin position="927"/>
        <end position="946"/>
    </location>
</feature>
<evidence type="ECO:0000313" key="2">
    <source>
        <dbReference type="EMBL" id="PNW88185.1"/>
    </source>
</evidence>
<dbReference type="PaxDb" id="3055-EDP09223"/>
<feature type="transmembrane region" description="Helical" evidence="1">
    <location>
        <begin position="331"/>
        <end position="350"/>
    </location>
</feature>
<keyword evidence="1" id="KW-1133">Transmembrane helix</keyword>
<feature type="transmembrane region" description="Helical" evidence="1">
    <location>
        <begin position="848"/>
        <end position="868"/>
    </location>
</feature>
<dbReference type="FunCoup" id="A0A2K3E5V4">
    <property type="interactions" value="471"/>
</dbReference>
<evidence type="ECO:0000313" key="3">
    <source>
        <dbReference type="Proteomes" id="UP000006906"/>
    </source>
</evidence>
<dbReference type="AlphaFoldDB" id="A0A2K3E5V4"/>
<feature type="transmembrane region" description="Helical" evidence="1">
    <location>
        <begin position="536"/>
        <end position="553"/>
    </location>
</feature>
<feature type="transmembrane region" description="Helical" evidence="1">
    <location>
        <begin position="93"/>
        <end position="111"/>
    </location>
</feature>
<feature type="transmembrane region" description="Helical" evidence="1">
    <location>
        <begin position="362"/>
        <end position="383"/>
    </location>
</feature>
<dbReference type="GeneID" id="5715152"/>
<feature type="transmembrane region" description="Helical" evidence="1">
    <location>
        <begin position="1017"/>
        <end position="1038"/>
    </location>
</feature>
<feature type="transmembrane region" description="Helical" evidence="1">
    <location>
        <begin position="875"/>
        <end position="896"/>
    </location>
</feature>
<dbReference type="PANTHER" id="PTHR35313">
    <property type="entry name" value="NO EXINE FORMATION 1"/>
    <property type="match status" value="1"/>
</dbReference>
<dbReference type="OMA" id="SWTYRSD"/>
<name>A0A2K3E5V4_CHLRE</name>
<keyword evidence="1" id="KW-0472">Membrane</keyword>
<keyword evidence="1" id="KW-0812">Transmembrane</keyword>
<accession>A0A2K3E5V4</accession>
<feature type="transmembrane region" description="Helical" evidence="1">
    <location>
        <begin position="237"/>
        <end position="259"/>
    </location>
</feature>
<feature type="transmembrane region" description="Helical" evidence="1">
    <location>
        <begin position="159"/>
        <end position="179"/>
    </location>
</feature>
<feature type="transmembrane region" description="Helical" evidence="1">
    <location>
        <begin position="784"/>
        <end position="802"/>
    </location>
</feature>
<feature type="transmembrane region" description="Helical" evidence="1">
    <location>
        <begin position="265"/>
        <end position="289"/>
    </location>
</feature>
<dbReference type="RefSeq" id="XP_042928341.1">
    <property type="nucleotide sequence ID" value="XM_043058427.1"/>
</dbReference>
<feature type="transmembrane region" description="Helical" evidence="1">
    <location>
        <begin position="395"/>
        <end position="417"/>
    </location>
</feature>
<proteinExistence type="predicted"/>
<dbReference type="EMBL" id="CM008962">
    <property type="protein sequence ID" value="PNW88185.1"/>
    <property type="molecule type" value="Genomic_DNA"/>
</dbReference>
<dbReference type="PANTHER" id="PTHR35313:SF1">
    <property type="entry name" value="NO EXINE FORMATION 1"/>
    <property type="match status" value="1"/>
</dbReference>
<dbReference type="Gramene" id="PNW88185">
    <property type="protein sequence ID" value="PNW88185"/>
    <property type="gene ID" value="CHLRE_01g018050v5"/>
</dbReference>
<dbReference type="InParanoid" id="A0A2K3E5V4"/>
<dbReference type="Proteomes" id="UP000006906">
    <property type="component" value="Chromosome 1"/>
</dbReference>
<feature type="transmembrane region" description="Helical" evidence="1">
    <location>
        <begin position="688"/>
        <end position="707"/>
    </location>
</feature>
<dbReference type="KEGG" id="cre:CHLRE_01g018050v5"/>
<evidence type="ECO:0000256" key="1">
    <source>
        <dbReference type="SAM" id="Phobius"/>
    </source>
</evidence>
<feature type="transmembrane region" description="Helical" evidence="1">
    <location>
        <begin position="474"/>
        <end position="492"/>
    </location>
</feature>
<feature type="transmembrane region" description="Helical" evidence="1">
    <location>
        <begin position="1123"/>
        <end position="1141"/>
    </location>
</feature>